<sequence>MKTPHRAALILVALAILAPWAQAEEKLGRLFLTPERRAMLEQQRQFNLQEQKTLEGATIRLDGVVVRSTGKKTIWINGQAQNDNSSLGVETRVAPNDPGRARLTESNEHQTSLRVGQKINRATQEINDGLDGGRIEVNPLPGRR</sequence>
<evidence type="ECO:0000313" key="4">
    <source>
        <dbReference type="Proteomes" id="UP000742786"/>
    </source>
</evidence>
<gene>
    <name evidence="3" type="ORF">GTOL_12120</name>
</gene>
<keyword evidence="4" id="KW-1185">Reference proteome</keyword>
<dbReference type="EMBL" id="CAJQUM010000001">
    <property type="protein sequence ID" value="CAG4884237.1"/>
    <property type="molecule type" value="Genomic_DNA"/>
</dbReference>
<reference evidence="3" key="1">
    <citation type="submission" date="2021-04" db="EMBL/GenBank/DDBJ databases">
        <authorList>
            <person name="Hornung B."/>
        </authorList>
    </citation>
    <scope>NUCLEOTIDE SEQUENCE</scope>
    <source>
        <strain evidence="3">G5G6</strain>
    </source>
</reference>
<evidence type="ECO:0000256" key="1">
    <source>
        <dbReference type="SAM" id="MobiDB-lite"/>
    </source>
</evidence>
<feature type="compositionally biased region" description="Basic and acidic residues" evidence="1">
    <location>
        <begin position="99"/>
        <end position="108"/>
    </location>
</feature>
<evidence type="ECO:0008006" key="5">
    <source>
        <dbReference type="Google" id="ProtNLM"/>
    </source>
</evidence>
<proteinExistence type="predicted"/>
<evidence type="ECO:0000313" key="3">
    <source>
        <dbReference type="EMBL" id="CAG4884237.1"/>
    </source>
</evidence>
<keyword evidence="2" id="KW-0732">Signal</keyword>
<feature type="signal peptide" evidence="2">
    <location>
        <begin position="1"/>
        <end position="23"/>
    </location>
</feature>
<feature type="chain" id="PRO_5036862986" description="Lipopolysaccharide transport periplasmic protein LptA" evidence="2">
    <location>
        <begin position="24"/>
        <end position="144"/>
    </location>
</feature>
<dbReference type="Proteomes" id="UP000742786">
    <property type="component" value="Unassembled WGS sequence"/>
</dbReference>
<comment type="caution">
    <text evidence="3">The sequence shown here is derived from an EMBL/GenBank/DDBJ whole genome shotgun (WGS) entry which is preliminary data.</text>
</comment>
<dbReference type="RefSeq" id="WP_220636107.1">
    <property type="nucleotide sequence ID" value="NZ_CAJQUM010000001.1"/>
</dbReference>
<protein>
    <recommendedName>
        <fullName evidence="5">Lipopolysaccharide transport periplasmic protein LptA</fullName>
    </recommendedName>
</protein>
<organism evidence="3 4">
    <name type="scientific">Georgfuchsia toluolica</name>
    <dbReference type="NCBI Taxonomy" id="424218"/>
    <lineage>
        <taxon>Bacteria</taxon>
        <taxon>Pseudomonadati</taxon>
        <taxon>Pseudomonadota</taxon>
        <taxon>Betaproteobacteria</taxon>
        <taxon>Nitrosomonadales</taxon>
        <taxon>Sterolibacteriaceae</taxon>
        <taxon>Georgfuchsia</taxon>
    </lineage>
</organism>
<accession>A0A916J5C2</accession>
<feature type="region of interest" description="Disordered" evidence="1">
    <location>
        <begin position="86"/>
        <end position="110"/>
    </location>
</feature>
<dbReference type="AlphaFoldDB" id="A0A916J5C2"/>
<name>A0A916J5C2_9PROT</name>
<evidence type="ECO:0000256" key="2">
    <source>
        <dbReference type="SAM" id="SignalP"/>
    </source>
</evidence>